<protein>
    <submittedName>
        <fullName evidence="4">Uncharacterized protein</fullName>
    </submittedName>
</protein>
<dbReference type="AlphaFoldDB" id="A0A1L7XUK7"/>
<accession>A0A1L7XUK7</accession>
<feature type="transmembrane region" description="Helical" evidence="2">
    <location>
        <begin position="131"/>
        <end position="159"/>
    </location>
</feature>
<evidence type="ECO:0000313" key="5">
    <source>
        <dbReference type="Proteomes" id="UP000184330"/>
    </source>
</evidence>
<keyword evidence="2" id="KW-0472">Membrane</keyword>
<evidence type="ECO:0000256" key="2">
    <source>
        <dbReference type="SAM" id="Phobius"/>
    </source>
</evidence>
<feature type="chain" id="PRO_5013086509" evidence="3">
    <location>
        <begin position="23"/>
        <end position="170"/>
    </location>
</feature>
<dbReference type="EMBL" id="FJOG01000058">
    <property type="protein sequence ID" value="CZR68701.1"/>
    <property type="molecule type" value="Genomic_DNA"/>
</dbReference>
<name>A0A1L7XUK7_9HELO</name>
<organism evidence="4 5">
    <name type="scientific">Phialocephala subalpina</name>
    <dbReference type="NCBI Taxonomy" id="576137"/>
    <lineage>
        <taxon>Eukaryota</taxon>
        <taxon>Fungi</taxon>
        <taxon>Dikarya</taxon>
        <taxon>Ascomycota</taxon>
        <taxon>Pezizomycotina</taxon>
        <taxon>Leotiomycetes</taxon>
        <taxon>Helotiales</taxon>
        <taxon>Mollisiaceae</taxon>
        <taxon>Phialocephala</taxon>
        <taxon>Phialocephala fortinii species complex</taxon>
    </lineage>
</organism>
<evidence type="ECO:0000313" key="4">
    <source>
        <dbReference type="EMBL" id="CZR68701.1"/>
    </source>
</evidence>
<sequence>MNSLNMTLTLTVLAILSALAFADTVAIIPVTESTSYKTSATVAIIPVTDEPSYVPNTALTTSHSTSMIGSDGLPLTRDSSLSSSSTSVSLRNSTGTSTYTSTPASSSTSSAAASSTKTSAGNRNDVLGGRMIGTVAAGVVVFWVAVRVFAAACVGAPVARLGMGNGLRRL</sequence>
<keyword evidence="2" id="KW-0812">Transmembrane</keyword>
<evidence type="ECO:0000256" key="1">
    <source>
        <dbReference type="SAM" id="MobiDB-lite"/>
    </source>
</evidence>
<evidence type="ECO:0000256" key="3">
    <source>
        <dbReference type="SAM" id="SignalP"/>
    </source>
</evidence>
<feature type="region of interest" description="Disordered" evidence="1">
    <location>
        <begin position="75"/>
        <end position="125"/>
    </location>
</feature>
<dbReference type="Proteomes" id="UP000184330">
    <property type="component" value="Unassembled WGS sequence"/>
</dbReference>
<keyword evidence="5" id="KW-1185">Reference proteome</keyword>
<keyword evidence="3" id="KW-0732">Signal</keyword>
<feature type="signal peptide" evidence="3">
    <location>
        <begin position="1"/>
        <end position="22"/>
    </location>
</feature>
<proteinExistence type="predicted"/>
<keyword evidence="2" id="KW-1133">Transmembrane helix</keyword>
<gene>
    <name evidence="4" type="ORF">PAC_18600</name>
</gene>
<feature type="compositionally biased region" description="Low complexity" evidence="1">
    <location>
        <begin position="75"/>
        <end position="120"/>
    </location>
</feature>
<reference evidence="4 5" key="1">
    <citation type="submission" date="2016-03" db="EMBL/GenBank/DDBJ databases">
        <authorList>
            <person name="Ploux O."/>
        </authorList>
    </citation>
    <scope>NUCLEOTIDE SEQUENCE [LARGE SCALE GENOMIC DNA]</scope>
    <source>
        <strain evidence="4 5">UAMH 11012</strain>
    </source>
</reference>